<sequence>MKMGKKKDEKTGTKGEETQQKATYLKEEIKKSSMHAKDSYDYKKLCVDRRGLLPCKYEEDREDLYFYYDIERMSPFQDVKVESREKKYQVLINFCLLKELQTDFVLKLTVDNLYYDENGLLYLKERDIYGRGEKPSDLQFVNAYKSFVAGVLGSKYSVTQIQESGIEICREEKWFEPIYRCETSEEIADILRKVREDYFLEQKREMQNVKKSTYSIWRIVAIITLIGTLLGGGYATYLSIKTVPEQKQLLAANEAFIQKDYRTCVDSLRNVEPSEMEKNTLYILAYSYANMESFRQDEMRNIIDNLSISSNSKILEYWIRIGRLETKKAEEIALSLSDDKLLIYAYMKEADDLENNTQIDGSEKKQRLDELEGQIEKLGDKYEPQEEENVENINKNVQEDTSIEEQQTQDTTDTAQ</sequence>
<dbReference type="KEGG" id="blau:DQQ01_07510"/>
<dbReference type="InterPro" id="IPR042565">
    <property type="entry name" value="T7SS_EssB_C"/>
</dbReference>
<dbReference type="InterPro" id="IPR018778">
    <property type="entry name" value="T7SS_EssB"/>
</dbReference>
<dbReference type="EMBL" id="CP030280">
    <property type="protein sequence ID" value="AWY98011.1"/>
    <property type="molecule type" value="Genomic_DNA"/>
</dbReference>
<keyword evidence="2" id="KW-0812">Transmembrane</keyword>
<gene>
    <name evidence="3" type="ORF">DQQ01_07510</name>
</gene>
<dbReference type="AlphaFoldDB" id="A0A2Z4UAE6"/>
<feature type="compositionally biased region" description="Low complexity" evidence="1">
    <location>
        <begin position="391"/>
        <end position="416"/>
    </location>
</feature>
<accession>A0A2Z4UAE6</accession>
<evidence type="ECO:0000256" key="1">
    <source>
        <dbReference type="SAM" id="MobiDB-lite"/>
    </source>
</evidence>
<dbReference type="OrthoDB" id="4975281at2"/>
<keyword evidence="2" id="KW-0472">Membrane</keyword>
<evidence type="ECO:0000256" key="2">
    <source>
        <dbReference type="SAM" id="Phobius"/>
    </source>
</evidence>
<dbReference type="Proteomes" id="UP000250003">
    <property type="component" value="Chromosome"/>
</dbReference>
<reference evidence="4" key="1">
    <citation type="submission" date="2018-06" db="EMBL/GenBank/DDBJ databases">
        <title>Description of Blautia argi sp. nov., a new anaerobic isolated from dog feces.</title>
        <authorList>
            <person name="Chang Y.-H."/>
            <person name="Paek J."/>
            <person name="Shin Y."/>
        </authorList>
    </citation>
    <scope>NUCLEOTIDE SEQUENCE [LARGE SCALE GENOMIC DNA]</scope>
    <source>
        <strain evidence="4">KCTC 15426</strain>
    </source>
</reference>
<evidence type="ECO:0000313" key="3">
    <source>
        <dbReference type="EMBL" id="AWY98011.1"/>
    </source>
</evidence>
<keyword evidence="4" id="KW-1185">Reference proteome</keyword>
<proteinExistence type="predicted"/>
<dbReference type="Gene3D" id="1.10.510.10">
    <property type="entry name" value="Transferase(Phosphotransferase) domain 1"/>
    <property type="match status" value="1"/>
</dbReference>
<dbReference type="Gene3D" id="1.25.40.680">
    <property type="entry name" value="Type VII secretion system EssB, C-terminal-like domain"/>
    <property type="match status" value="1"/>
</dbReference>
<dbReference type="Pfam" id="PF10140">
    <property type="entry name" value="YukC"/>
    <property type="match status" value="1"/>
</dbReference>
<name>A0A2Z4UAE6_9FIRM</name>
<keyword evidence="2" id="KW-1133">Transmembrane helix</keyword>
<feature type="transmembrane region" description="Helical" evidence="2">
    <location>
        <begin position="216"/>
        <end position="237"/>
    </location>
</feature>
<evidence type="ECO:0008006" key="5">
    <source>
        <dbReference type="Google" id="ProtNLM"/>
    </source>
</evidence>
<organism evidence="3 4">
    <name type="scientific">Blautia argi</name>
    <dbReference type="NCBI Taxonomy" id="1912897"/>
    <lineage>
        <taxon>Bacteria</taxon>
        <taxon>Bacillati</taxon>
        <taxon>Bacillota</taxon>
        <taxon>Clostridia</taxon>
        <taxon>Lachnospirales</taxon>
        <taxon>Lachnospiraceae</taxon>
        <taxon>Blautia</taxon>
    </lineage>
</organism>
<feature type="region of interest" description="Disordered" evidence="1">
    <location>
        <begin position="357"/>
        <end position="416"/>
    </location>
</feature>
<protein>
    <recommendedName>
        <fullName evidence="5">Type VII secretion protein EssB</fullName>
    </recommendedName>
</protein>
<evidence type="ECO:0000313" key="4">
    <source>
        <dbReference type="Proteomes" id="UP000250003"/>
    </source>
</evidence>
<feature type="compositionally biased region" description="Basic and acidic residues" evidence="1">
    <location>
        <begin position="361"/>
        <end position="384"/>
    </location>
</feature>